<evidence type="ECO:0000313" key="4">
    <source>
        <dbReference type="Proteomes" id="UP000188604"/>
    </source>
</evidence>
<evidence type="ECO:0000313" key="3">
    <source>
        <dbReference type="EMBL" id="AQS88796.1"/>
    </source>
</evidence>
<keyword evidence="4" id="KW-1185">Reference proteome</keyword>
<evidence type="ECO:0000256" key="2">
    <source>
        <dbReference type="SAM" id="SignalP"/>
    </source>
</evidence>
<dbReference type="PROSITE" id="PS51257">
    <property type="entry name" value="PROKAR_LIPOPROTEIN"/>
    <property type="match status" value="1"/>
</dbReference>
<feature type="region of interest" description="Disordered" evidence="1">
    <location>
        <begin position="23"/>
        <end position="64"/>
    </location>
</feature>
<organism evidence="3 4">
    <name type="scientific">Neoasaia chiangmaiensis</name>
    <dbReference type="NCBI Taxonomy" id="320497"/>
    <lineage>
        <taxon>Bacteria</taxon>
        <taxon>Pseudomonadati</taxon>
        <taxon>Pseudomonadota</taxon>
        <taxon>Alphaproteobacteria</taxon>
        <taxon>Acetobacterales</taxon>
        <taxon>Acetobacteraceae</taxon>
        <taxon>Neoasaia</taxon>
    </lineage>
</organism>
<reference evidence="3 4" key="1">
    <citation type="submission" date="2016-03" db="EMBL/GenBank/DDBJ databases">
        <title>Acetic acid bacteria sequencing.</title>
        <authorList>
            <person name="Brandt J."/>
            <person name="Jakob F."/>
            <person name="Vogel R.F."/>
        </authorList>
    </citation>
    <scope>NUCLEOTIDE SEQUENCE [LARGE SCALE GENOMIC DNA]</scope>
    <source>
        <strain evidence="3 4">NBRC 101099</strain>
    </source>
</reference>
<feature type="compositionally biased region" description="Low complexity" evidence="1">
    <location>
        <begin position="24"/>
        <end position="41"/>
    </location>
</feature>
<dbReference type="Proteomes" id="UP000188604">
    <property type="component" value="Chromosome"/>
</dbReference>
<proteinExistence type="predicted"/>
<keyword evidence="2" id="KW-0732">Signal</keyword>
<feature type="chain" id="PRO_5044187898" evidence="2">
    <location>
        <begin position="19"/>
        <end position="121"/>
    </location>
</feature>
<dbReference type="EMBL" id="CP014691">
    <property type="protein sequence ID" value="AQS88796.1"/>
    <property type="molecule type" value="Genomic_DNA"/>
</dbReference>
<dbReference type="RefSeq" id="WP_077807842.1">
    <property type="nucleotide sequence ID" value="NZ_BJXS01000001.1"/>
</dbReference>
<evidence type="ECO:0000256" key="1">
    <source>
        <dbReference type="SAM" id="MobiDB-lite"/>
    </source>
</evidence>
<accession>A0A1U9KSJ2</accession>
<sequence length="121" mass="12411">MRRLFLLTLPGLFLAACADDQTTAPQPVAQQQAPKPKIAPQSFAPGLAEETPPPNEAQLVNDPSAPVDTPLCGSALREGASAGAALYAEGLASGSTCVRNACFEPLTGTFIAADGSRSVCR</sequence>
<dbReference type="KEGG" id="nch:A0U93_13650"/>
<dbReference type="AlphaFoldDB" id="A0A1U9KSJ2"/>
<protein>
    <submittedName>
        <fullName evidence="3">Uncharacterized protein</fullName>
    </submittedName>
</protein>
<gene>
    <name evidence="3" type="ORF">A0U93_13650</name>
</gene>
<feature type="signal peptide" evidence="2">
    <location>
        <begin position="1"/>
        <end position="18"/>
    </location>
</feature>
<dbReference type="OrthoDB" id="7225166at2"/>
<dbReference type="STRING" id="320497.A0U93_13650"/>
<name>A0A1U9KSJ2_9PROT</name>